<feature type="domain" description="CobQ/CobB/MinD/ParA nucleotide binding" evidence="7">
    <location>
        <begin position="4"/>
        <end position="178"/>
    </location>
</feature>
<dbReference type="Pfam" id="PF07685">
    <property type="entry name" value="GATase_3"/>
    <property type="match status" value="1"/>
</dbReference>
<gene>
    <name evidence="9" type="ORF">H8689_09815</name>
</gene>
<dbReference type="Proteomes" id="UP000601522">
    <property type="component" value="Unassembled WGS sequence"/>
</dbReference>
<evidence type="ECO:0000259" key="8">
    <source>
        <dbReference type="Pfam" id="PF07685"/>
    </source>
</evidence>
<reference evidence="9 10" key="1">
    <citation type="submission" date="2020-08" db="EMBL/GenBank/DDBJ databases">
        <title>Genome public.</title>
        <authorList>
            <person name="Liu C."/>
            <person name="Sun Q."/>
        </authorList>
    </citation>
    <scope>NUCLEOTIDE SEQUENCE [LARGE SCALE GENOMIC DNA]</scope>
    <source>
        <strain evidence="9 10">NSJ-26</strain>
    </source>
</reference>
<keyword evidence="3" id="KW-0547">Nucleotide-binding</keyword>
<feature type="domain" description="CobB/CobQ-like glutamine amidotransferase" evidence="8">
    <location>
        <begin position="233"/>
        <end position="415"/>
    </location>
</feature>
<dbReference type="SUPFAM" id="SSF52540">
    <property type="entry name" value="P-loop containing nucleoside triphosphate hydrolases"/>
    <property type="match status" value="1"/>
</dbReference>
<dbReference type="GO" id="GO:0005524">
    <property type="term" value="F:ATP binding"/>
    <property type="evidence" value="ECO:0007669"/>
    <property type="project" value="UniProtKB-KW"/>
</dbReference>
<dbReference type="Pfam" id="PF01656">
    <property type="entry name" value="CbiA"/>
    <property type="match status" value="1"/>
</dbReference>
<dbReference type="InterPro" id="IPR029062">
    <property type="entry name" value="Class_I_gatase-like"/>
</dbReference>
<keyword evidence="2" id="KW-0436">Ligase</keyword>
<comment type="caution">
    <text evidence="9">The sequence shown here is derived from an EMBL/GenBank/DDBJ whole genome shotgun (WGS) entry which is preliminary data.</text>
</comment>
<dbReference type="InterPro" id="IPR011698">
    <property type="entry name" value="GATase_3"/>
</dbReference>
<proteinExistence type="predicted"/>
<evidence type="ECO:0000256" key="3">
    <source>
        <dbReference type="ARBA" id="ARBA00022741"/>
    </source>
</evidence>
<organism evidence="9 10">
    <name type="scientific">Wansuia hejianensis</name>
    <dbReference type="NCBI Taxonomy" id="2763667"/>
    <lineage>
        <taxon>Bacteria</taxon>
        <taxon>Bacillati</taxon>
        <taxon>Bacillota</taxon>
        <taxon>Clostridia</taxon>
        <taxon>Lachnospirales</taxon>
        <taxon>Lachnospiraceae</taxon>
        <taxon>Wansuia</taxon>
    </lineage>
</organism>
<keyword evidence="5" id="KW-0460">Magnesium</keyword>
<dbReference type="InterPro" id="IPR027417">
    <property type="entry name" value="P-loop_NTPase"/>
</dbReference>
<dbReference type="EMBL" id="JACRTK010000004">
    <property type="protein sequence ID" value="MBC8591406.1"/>
    <property type="molecule type" value="Genomic_DNA"/>
</dbReference>
<dbReference type="NCBIfam" id="TIGR00379">
    <property type="entry name" value="cobB"/>
    <property type="match status" value="1"/>
</dbReference>
<dbReference type="PROSITE" id="PS51274">
    <property type="entry name" value="GATASE_COBBQ"/>
    <property type="match status" value="1"/>
</dbReference>
<accession>A0A926IN90</accession>
<comment type="cofactor">
    <cofactor evidence="1">
        <name>Mg(2+)</name>
        <dbReference type="ChEBI" id="CHEBI:18420"/>
    </cofactor>
</comment>
<evidence type="ECO:0000313" key="9">
    <source>
        <dbReference type="EMBL" id="MBC8591406.1"/>
    </source>
</evidence>
<evidence type="ECO:0000313" key="10">
    <source>
        <dbReference type="Proteomes" id="UP000601522"/>
    </source>
</evidence>
<dbReference type="InterPro" id="IPR004484">
    <property type="entry name" value="CbiA/CobB_synth"/>
</dbReference>
<evidence type="ECO:0000256" key="2">
    <source>
        <dbReference type="ARBA" id="ARBA00022598"/>
    </source>
</evidence>
<evidence type="ECO:0000256" key="5">
    <source>
        <dbReference type="ARBA" id="ARBA00022842"/>
    </source>
</evidence>
<dbReference type="PANTHER" id="PTHR43873:SF1">
    <property type="entry name" value="COBYRINATE A,C-DIAMIDE SYNTHASE"/>
    <property type="match status" value="1"/>
</dbReference>
<dbReference type="InterPro" id="IPR002586">
    <property type="entry name" value="CobQ/CobB/MinD/ParA_Nub-bd_dom"/>
</dbReference>
<evidence type="ECO:0000256" key="6">
    <source>
        <dbReference type="ARBA" id="ARBA00022962"/>
    </source>
</evidence>
<dbReference type="GO" id="GO:0042242">
    <property type="term" value="F:cobyrinic acid a,c-diamide synthase activity"/>
    <property type="evidence" value="ECO:0007669"/>
    <property type="project" value="InterPro"/>
</dbReference>
<dbReference type="Gene3D" id="3.40.50.880">
    <property type="match status" value="1"/>
</dbReference>
<dbReference type="NCBIfam" id="NF002204">
    <property type="entry name" value="PRK01077.1"/>
    <property type="match status" value="1"/>
</dbReference>
<dbReference type="AlphaFoldDB" id="A0A926IN90"/>
<keyword evidence="4" id="KW-0067">ATP-binding</keyword>
<dbReference type="PANTHER" id="PTHR43873">
    <property type="entry name" value="COBYRINATE A,C-DIAMIDE SYNTHASE"/>
    <property type="match status" value="1"/>
</dbReference>
<dbReference type="SUPFAM" id="SSF52317">
    <property type="entry name" value="Class I glutamine amidotransferase-like"/>
    <property type="match status" value="1"/>
</dbReference>
<dbReference type="Gene3D" id="3.40.50.300">
    <property type="entry name" value="P-loop containing nucleotide triphosphate hydrolases"/>
    <property type="match status" value="2"/>
</dbReference>
<protein>
    <submittedName>
        <fullName evidence="9">Cobyrinate a,c-diamide synthase</fullName>
    </submittedName>
</protein>
<keyword evidence="6" id="KW-0315">Glutamine amidotransferase</keyword>
<sequence length="436" mass="49247">MKIIMFTAPSSNSGKTIITLGIIRALKNKGLDVSPFKTGPDFIDTKYLAMAAKKSAGNLDIHMMGKDGLKDALSMNMGDIAIVEGAMGYFDGIYNTYENSSFDIGRSLNIPAVLVYSPKGEMFSAIPKIKGMVEFKDSNIKAIILNKTSEPMYNLFKEQIEKYIGIEVLGYIPKDEDLEVNTEILGLDLSKGDEFLEYIGEKVSKTIDLDKLMDLCNHIYISPYTYPKKRNIKIAIAYDEAFNFYYKENLNLLENICKVEYFSPLKDKSIPKVDLIYIGGGYPEEYRNKLSQNKAMVKGLKDLGEKGQYIIGESGGLMYLTDSIEESSMVGLLKGKCKTTNKLQRFGYVNIKLQKDCILGEVGNKIFAQEYHKSTLETKSEEIFHINKPMSTREWSCGYRYKNVLGYYQHINFLGNMEVLNHILDKLENKGEVGCI</sequence>
<evidence type="ECO:0000256" key="1">
    <source>
        <dbReference type="ARBA" id="ARBA00001946"/>
    </source>
</evidence>
<name>A0A926IN90_9FIRM</name>
<evidence type="ECO:0000256" key="4">
    <source>
        <dbReference type="ARBA" id="ARBA00022840"/>
    </source>
</evidence>
<evidence type="ECO:0000259" key="7">
    <source>
        <dbReference type="Pfam" id="PF01656"/>
    </source>
</evidence>
<keyword evidence="10" id="KW-1185">Reference proteome</keyword>